<keyword evidence="2" id="KW-1185">Reference proteome</keyword>
<gene>
    <name evidence="1" type="ORF">M422DRAFT_782497</name>
</gene>
<dbReference type="HOGENOM" id="CLU_998082_0_0_1"/>
<sequence>MSDELITARRRYRTGGGRMHWSALEGFDVDVNERTGMEKKDVSIPSNNKTKMLENLTNVQKLFSNVITSFCMHRPRLVEPTPSTLVNDSTTADKYRRIHRGGPLSWYDRGVQCANDDVERRMALDMCTDNVEIEVAGLRKQFDVEAEMAILDRGETLQFQPPHVPTLSYGRYYQESSTTAASNLFISASTPITFIPTTATVPTTTTTTVYQRYYSYAYPYGQVPCGAAAGVHLPPSSTNFAQKYKGMGSFRVDLRTVSTDAGGVHVEIGGSRHHSLRQR</sequence>
<dbReference type="EMBL" id="KN837187">
    <property type="protein sequence ID" value="KIJ35592.1"/>
    <property type="molecule type" value="Genomic_DNA"/>
</dbReference>
<evidence type="ECO:0000313" key="2">
    <source>
        <dbReference type="Proteomes" id="UP000054279"/>
    </source>
</evidence>
<reference evidence="1 2" key="1">
    <citation type="submission" date="2014-06" db="EMBL/GenBank/DDBJ databases">
        <title>Evolutionary Origins and Diversification of the Mycorrhizal Mutualists.</title>
        <authorList>
            <consortium name="DOE Joint Genome Institute"/>
            <consortium name="Mycorrhizal Genomics Consortium"/>
            <person name="Kohler A."/>
            <person name="Kuo A."/>
            <person name="Nagy L.G."/>
            <person name="Floudas D."/>
            <person name="Copeland A."/>
            <person name="Barry K.W."/>
            <person name="Cichocki N."/>
            <person name="Veneault-Fourrey C."/>
            <person name="LaButti K."/>
            <person name="Lindquist E.A."/>
            <person name="Lipzen A."/>
            <person name="Lundell T."/>
            <person name="Morin E."/>
            <person name="Murat C."/>
            <person name="Riley R."/>
            <person name="Ohm R."/>
            <person name="Sun H."/>
            <person name="Tunlid A."/>
            <person name="Henrissat B."/>
            <person name="Grigoriev I.V."/>
            <person name="Hibbett D.S."/>
            <person name="Martin F."/>
        </authorList>
    </citation>
    <scope>NUCLEOTIDE SEQUENCE [LARGE SCALE GENOMIC DNA]</scope>
    <source>
        <strain evidence="1 2">SS14</strain>
    </source>
</reference>
<evidence type="ECO:0000313" key="1">
    <source>
        <dbReference type="EMBL" id="KIJ35592.1"/>
    </source>
</evidence>
<proteinExistence type="predicted"/>
<protein>
    <submittedName>
        <fullName evidence="1">Uncharacterized protein</fullName>
    </submittedName>
</protein>
<accession>A0A0C9V1M7</accession>
<dbReference type="AlphaFoldDB" id="A0A0C9V1M7"/>
<name>A0A0C9V1M7_SPHS4</name>
<dbReference type="Proteomes" id="UP000054279">
    <property type="component" value="Unassembled WGS sequence"/>
</dbReference>
<organism evidence="1 2">
    <name type="scientific">Sphaerobolus stellatus (strain SS14)</name>
    <dbReference type="NCBI Taxonomy" id="990650"/>
    <lineage>
        <taxon>Eukaryota</taxon>
        <taxon>Fungi</taxon>
        <taxon>Dikarya</taxon>
        <taxon>Basidiomycota</taxon>
        <taxon>Agaricomycotina</taxon>
        <taxon>Agaricomycetes</taxon>
        <taxon>Phallomycetidae</taxon>
        <taxon>Geastrales</taxon>
        <taxon>Sphaerobolaceae</taxon>
        <taxon>Sphaerobolus</taxon>
    </lineage>
</organism>